<gene>
    <name evidence="2" type="ORF">BFS35_003315</name>
</gene>
<dbReference type="Gene3D" id="3.10.180.10">
    <property type="entry name" value="2,3-Dihydroxybiphenyl 1,2-Dioxygenase, domain 1"/>
    <property type="match status" value="1"/>
</dbReference>
<evidence type="ECO:0000313" key="2">
    <source>
        <dbReference type="EMBL" id="RAI82728.1"/>
    </source>
</evidence>
<dbReference type="InterPro" id="IPR029068">
    <property type="entry name" value="Glyas_Bleomycin-R_OHBP_Dase"/>
</dbReference>
<dbReference type="Pfam" id="PF22677">
    <property type="entry name" value="Ble-like_N"/>
    <property type="match status" value="1"/>
</dbReference>
<dbReference type="SUPFAM" id="SSF54593">
    <property type="entry name" value="Glyoxalase/Bleomycin resistance protein/Dihydroxybiphenyl dioxygenase"/>
    <property type="match status" value="1"/>
</dbReference>
<dbReference type="EMBL" id="MJBI02000001">
    <property type="protein sequence ID" value="RAI82728.1"/>
    <property type="molecule type" value="Genomic_DNA"/>
</dbReference>
<dbReference type="PANTHER" id="PTHR36503">
    <property type="entry name" value="BLR2520 PROTEIN"/>
    <property type="match status" value="1"/>
</dbReference>
<reference evidence="2 3" key="1">
    <citation type="journal article" date="2018" name="Front. Microbiol.">
        <title>Description and Comparative Genomics of Macrococcus caseolyticus subsp. hominis subsp. nov., Macrococcus goetzii sp. nov., Macrococcus epidermidis sp. nov., and Macrococcus bohemicus sp. nov., Novel Macrococci From Human Clinical Material With Virulence Potential and Suspected Uptake of Foreign DNA by Natural Transformation.</title>
        <authorList>
            <person name="Maslanova I."/>
            <person name="Wertheimer Z."/>
            <person name="Sedlacek I."/>
            <person name="Svec P."/>
            <person name="Indrakova A."/>
            <person name="Kovarovic V."/>
            <person name="Schumann P."/>
            <person name="Sproer C."/>
            <person name="Kralova S."/>
            <person name="Sedo O."/>
            <person name="Kristofova L."/>
            <person name="Vrbovska V."/>
            <person name="Fuzik T."/>
            <person name="Petras P."/>
            <person name="Zdrahal Z."/>
            <person name="Ruzickova V."/>
            <person name="Doskar J."/>
            <person name="Pantucek R."/>
        </authorList>
    </citation>
    <scope>NUCLEOTIDE SEQUENCE [LARGE SCALE GENOMIC DNA]</scope>
    <source>
        <strain evidence="2 3">CCM 4927</strain>
    </source>
</reference>
<feature type="domain" description="Glyoxalase/Bleomycin resistance-like N-terminal" evidence="1">
    <location>
        <begin position="3"/>
        <end position="29"/>
    </location>
</feature>
<dbReference type="RefSeq" id="WP_099577866.1">
    <property type="nucleotide sequence ID" value="NZ_MJBI02000001.1"/>
</dbReference>
<evidence type="ECO:0000259" key="1">
    <source>
        <dbReference type="Pfam" id="PF22677"/>
    </source>
</evidence>
<organism evidence="2 3">
    <name type="scientific">Macrococcoides goetzii</name>
    <dbReference type="NCBI Taxonomy" id="1891097"/>
    <lineage>
        <taxon>Bacteria</taxon>
        <taxon>Bacillati</taxon>
        <taxon>Bacillota</taxon>
        <taxon>Bacilli</taxon>
        <taxon>Bacillales</taxon>
        <taxon>Staphylococcaceae</taxon>
        <taxon>Macrococcoides</taxon>
    </lineage>
</organism>
<protein>
    <submittedName>
        <fullName evidence="2">Glyoxalase</fullName>
    </submittedName>
</protein>
<comment type="caution">
    <text evidence="2">The sequence shown here is derived from an EMBL/GenBank/DDBJ whole genome shotgun (WGS) entry which is preliminary data.</text>
</comment>
<evidence type="ECO:0000313" key="3">
    <source>
        <dbReference type="Proteomes" id="UP000229523"/>
    </source>
</evidence>
<dbReference type="PANTHER" id="PTHR36503:SF2">
    <property type="entry name" value="BLR2408 PROTEIN"/>
    <property type="match status" value="1"/>
</dbReference>
<dbReference type="AlphaFoldDB" id="A0A2G5NTR9"/>
<accession>A0A2G5NTR9</accession>
<dbReference type="InterPro" id="IPR053863">
    <property type="entry name" value="Glyoxy/Ble-like_N"/>
</dbReference>
<sequence length="126" mass="14195">MKSYWINVPVADVKASTEFFRNIGFEINEERSNDDTLAGIMVGKQVICLFRKDVLEGFMGRESRRSSDYPETIISFGMESEEAVDELASLIEQNGGKLLSPPGKKNGYYGIMFADLDDHLFNVIVM</sequence>
<name>A0A2G5NTR9_9STAP</name>
<dbReference type="Proteomes" id="UP000229523">
    <property type="component" value="Unassembled WGS sequence"/>
</dbReference>
<proteinExistence type="predicted"/>
<keyword evidence="3" id="KW-1185">Reference proteome</keyword>